<reference evidence="10 11" key="1">
    <citation type="submission" date="2006-02" db="EMBL/GenBank/DDBJ databases">
        <authorList>
            <person name="Pinhassi J."/>
            <person name="Pedros-Alio C."/>
            <person name="Ferriera S."/>
            <person name="Johnson J."/>
            <person name="Kravitz S."/>
            <person name="Halpern A."/>
            <person name="Remington K."/>
            <person name="Beeson K."/>
            <person name="Tran B."/>
            <person name="Rogers Y.-H."/>
            <person name="Friedman R."/>
            <person name="Venter J.C."/>
        </authorList>
    </citation>
    <scope>NUCLEOTIDE SEQUENCE [LARGE SCALE GENOMIC DNA]</scope>
    <source>
        <strain evidence="10 11">MED297</strain>
    </source>
</reference>
<dbReference type="PANTHER" id="PTHR24221">
    <property type="entry name" value="ATP-BINDING CASSETTE SUB-FAMILY B"/>
    <property type="match status" value="1"/>
</dbReference>
<dbReference type="EMBL" id="AAOE01000001">
    <property type="protein sequence ID" value="EAR11142.1"/>
    <property type="molecule type" value="Genomic_DNA"/>
</dbReference>
<evidence type="ECO:0000256" key="7">
    <source>
        <dbReference type="SAM" id="Phobius"/>
    </source>
</evidence>
<keyword evidence="6 7" id="KW-0472">Membrane</keyword>
<dbReference type="HOGENOM" id="CLU_000604_84_3_6"/>
<keyword evidence="4" id="KW-0067">ATP-binding</keyword>
<dbReference type="GO" id="GO:0016887">
    <property type="term" value="F:ATP hydrolysis activity"/>
    <property type="evidence" value="ECO:0007669"/>
    <property type="project" value="InterPro"/>
</dbReference>
<organism evidence="10 11">
    <name type="scientific">Reinekea blandensis MED297</name>
    <dbReference type="NCBI Taxonomy" id="314283"/>
    <lineage>
        <taxon>Bacteria</taxon>
        <taxon>Pseudomonadati</taxon>
        <taxon>Pseudomonadota</taxon>
        <taxon>Gammaproteobacteria</taxon>
        <taxon>Oceanospirillales</taxon>
        <taxon>Saccharospirillaceae</taxon>
        <taxon>Reinekea</taxon>
    </lineage>
</organism>
<feature type="transmembrane region" description="Helical" evidence="7">
    <location>
        <begin position="23"/>
        <end position="56"/>
    </location>
</feature>
<dbReference type="SUPFAM" id="SSF52540">
    <property type="entry name" value="P-loop containing nucleoside triphosphate hydrolases"/>
    <property type="match status" value="1"/>
</dbReference>
<dbReference type="InterPro" id="IPR003593">
    <property type="entry name" value="AAA+_ATPase"/>
</dbReference>
<dbReference type="PROSITE" id="PS00211">
    <property type="entry name" value="ABC_TRANSPORTER_1"/>
    <property type="match status" value="1"/>
</dbReference>
<feature type="transmembrane region" description="Helical" evidence="7">
    <location>
        <begin position="76"/>
        <end position="104"/>
    </location>
</feature>
<dbReference type="GO" id="GO:0140359">
    <property type="term" value="F:ABC-type transporter activity"/>
    <property type="evidence" value="ECO:0007669"/>
    <property type="project" value="InterPro"/>
</dbReference>
<evidence type="ECO:0000256" key="2">
    <source>
        <dbReference type="ARBA" id="ARBA00022692"/>
    </source>
</evidence>
<dbReference type="STRING" id="314283.MED297_19682"/>
<dbReference type="SUPFAM" id="SSF90123">
    <property type="entry name" value="ABC transporter transmembrane region"/>
    <property type="match status" value="1"/>
</dbReference>
<evidence type="ECO:0000256" key="5">
    <source>
        <dbReference type="ARBA" id="ARBA00022989"/>
    </source>
</evidence>
<gene>
    <name evidence="10" type="ORF">MED297_19682</name>
</gene>
<sequence>MYILKVVRSIFELLDPKAKTRVLILQVFFTLAALVQVTGIASIGPFIAVLSSPQVIHTNALLNYLYELGQFDNDALFISALAVGSLLMIIASNAIAALSLWVTFRLSVSLGGSLQNQAYIDFLNKDYLFHKTTDYNVPIAVITQQIPRFVYMVFQPFLLLTSHAFIGVLIIVGLVILDPLLALFAASILGGAYTLIYYGLKPRLKRHGNSISIRNTRIQSILSESFTGIKEIKLGSFEQDYQDRFSKINRKGLNSQAYISLSAEMPRFLLESISFGAILGLAMVLLSSDRGMASIVPILSLYALAGYKLLPTLQQIYKSVSSLSGHGEVAIELVKALDFQQYKRTTTPAQPMDISSIELDGVSYRYPDAKFSAVNSVHTVLNKGNIYSLTGHSGSGKSTLADIILGLIKPSEGHIKINNQPLTDDSLQSFRANVSYIGQSIFLLNDTVTRNVAFGIKDQDIDHDKVIEALKLANAYDFSMALPQGIDTKLGQDGKILSGGQRQRIGIARALYKSCDVLVLDEPTSALDIESEYLLLQTLNSLKEDLIVLLISHRPASIRMSDIILFLKDGQIADEGSFSELKARSNEFIEIMTKTETVA</sequence>
<dbReference type="InterPro" id="IPR017871">
    <property type="entry name" value="ABC_transporter-like_CS"/>
</dbReference>
<feature type="transmembrane region" description="Helical" evidence="7">
    <location>
        <begin position="182"/>
        <end position="200"/>
    </location>
</feature>
<dbReference type="SMART" id="SM00382">
    <property type="entry name" value="AAA"/>
    <property type="match status" value="1"/>
</dbReference>
<dbReference type="AlphaFoldDB" id="A4B941"/>
<evidence type="ECO:0000259" key="9">
    <source>
        <dbReference type="PROSITE" id="PS50929"/>
    </source>
</evidence>
<dbReference type="Proteomes" id="UP000005953">
    <property type="component" value="Unassembled WGS sequence"/>
</dbReference>
<dbReference type="PROSITE" id="PS50893">
    <property type="entry name" value="ABC_TRANSPORTER_2"/>
    <property type="match status" value="1"/>
</dbReference>
<dbReference type="GO" id="GO:0005886">
    <property type="term" value="C:plasma membrane"/>
    <property type="evidence" value="ECO:0007669"/>
    <property type="project" value="UniProtKB-SubCell"/>
</dbReference>
<feature type="transmembrane region" description="Helical" evidence="7">
    <location>
        <begin position="268"/>
        <end position="286"/>
    </location>
</feature>
<dbReference type="Pfam" id="PF00005">
    <property type="entry name" value="ABC_tran"/>
    <property type="match status" value="1"/>
</dbReference>
<name>A4B941_9GAMM</name>
<evidence type="ECO:0000256" key="3">
    <source>
        <dbReference type="ARBA" id="ARBA00022741"/>
    </source>
</evidence>
<keyword evidence="2 7" id="KW-0812">Transmembrane</keyword>
<evidence type="ECO:0000256" key="4">
    <source>
        <dbReference type="ARBA" id="ARBA00022840"/>
    </source>
</evidence>
<dbReference type="GO" id="GO:0034040">
    <property type="term" value="F:ATPase-coupled lipid transmembrane transporter activity"/>
    <property type="evidence" value="ECO:0007669"/>
    <property type="project" value="TreeGrafter"/>
</dbReference>
<evidence type="ECO:0000256" key="1">
    <source>
        <dbReference type="ARBA" id="ARBA00004651"/>
    </source>
</evidence>
<keyword evidence="5 7" id="KW-1133">Transmembrane helix</keyword>
<protein>
    <submittedName>
        <fullName evidence="10">ABC-type multidrug transport system, ATPase and permease component</fullName>
    </submittedName>
</protein>
<dbReference type="PANTHER" id="PTHR24221:SF654">
    <property type="entry name" value="ATP-BINDING CASSETTE SUB-FAMILY B MEMBER 6"/>
    <property type="match status" value="1"/>
</dbReference>
<feature type="domain" description="ABC transporter" evidence="8">
    <location>
        <begin position="357"/>
        <end position="594"/>
    </location>
</feature>
<proteinExistence type="predicted"/>
<accession>A4B941</accession>
<comment type="subcellular location">
    <subcellularLocation>
        <location evidence="1">Cell membrane</location>
        <topology evidence="1">Multi-pass membrane protein</topology>
    </subcellularLocation>
</comment>
<evidence type="ECO:0000256" key="6">
    <source>
        <dbReference type="ARBA" id="ARBA00023136"/>
    </source>
</evidence>
<evidence type="ECO:0000313" key="10">
    <source>
        <dbReference type="EMBL" id="EAR11142.1"/>
    </source>
</evidence>
<keyword evidence="3" id="KW-0547">Nucleotide-binding</keyword>
<dbReference type="OrthoDB" id="9806127at2"/>
<dbReference type="InterPro" id="IPR003439">
    <property type="entry name" value="ABC_transporter-like_ATP-bd"/>
</dbReference>
<dbReference type="Gene3D" id="3.40.50.300">
    <property type="entry name" value="P-loop containing nucleotide triphosphate hydrolases"/>
    <property type="match status" value="1"/>
</dbReference>
<dbReference type="InterPro" id="IPR027417">
    <property type="entry name" value="P-loop_NTPase"/>
</dbReference>
<evidence type="ECO:0000259" key="8">
    <source>
        <dbReference type="PROSITE" id="PS50893"/>
    </source>
</evidence>
<evidence type="ECO:0000313" key="11">
    <source>
        <dbReference type="Proteomes" id="UP000005953"/>
    </source>
</evidence>
<dbReference type="InterPro" id="IPR036640">
    <property type="entry name" value="ABC1_TM_sf"/>
</dbReference>
<feature type="transmembrane region" description="Helical" evidence="7">
    <location>
        <begin position="157"/>
        <end position="176"/>
    </location>
</feature>
<dbReference type="GO" id="GO:0005524">
    <property type="term" value="F:ATP binding"/>
    <property type="evidence" value="ECO:0007669"/>
    <property type="project" value="UniProtKB-KW"/>
</dbReference>
<keyword evidence="11" id="KW-1185">Reference proteome</keyword>
<dbReference type="Gene3D" id="1.20.1560.10">
    <property type="entry name" value="ABC transporter type 1, transmembrane domain"/>
    <property type="match status" value="1"/>
</dbReference>
<dbReference type="RefSeq" id="WP_008044592.1">
    <property type="nucleotide sequence ID" value="NZ_CH724151.1"/>
</dbReference>
<feature type="domain" description="ABC transmembrane type-1" evidence="9">
    <location>
        <begin position="27"/>
        <end position="284"/>
    </location>
</feature>
<dbReference type="InterPro" id="IPR039421">
    <property type="entry name" value="Type_1_exporter"/>
</dbReference>
<dbReference type="InterPro" id="IPR011527">
    <property type="entry name" value="ABC1_TM_dom"/>
</dbReference>
<comment type="caution">
    <text evidence="10">The sequence shown here is derived from an EMBL/GenBank/DDBJ whole genome shotgun (WGS) entry which is preliminary data.</text>
</comment>
<dbReference type="PROSITE" id="PS50929">
    <property type="entry name" value="ABC_TM1F"/>
    <property type="match status" value="1"/>
</dbReference>